<protein>
    <submittedName>
        <fullName evidence="2">Uncharacterized protein</fullName>
    </submittedName>
</protein>
<name>A0A376AJV3_9HYPH</name>
<dbReference type="AlphaFoldDB" id="A0A376AJV3"/>
<dbReference type="EMBL" id="UEYP01000006">
    <property type="protein sequence ID" value="SSC68101.1"/>
    <property type="molecule type" value="Genomic_DNA"/>
</dbReference>
<sequence length="186" mass="20226">MIKVFSVLLLVLLAGPLSGRIAHAGDVEQRFLYGRVLQDRELGWACYSRRYDPAHLRSHPGQNVSEIAMLAYRPDWPGAGASILNFKARFRDGGLAEFSGECKEGRGDVLACGMECDGGPFALRKAGGGAIMVDMPAAPGLCNDGEGADFAGDDKLFRLDRTDLADCRDLIWDDEIRPRLLRAAGQ</sequence>
<reference evidence="3" key="1">
    <citation type="submission" date="2018-07" db="EMBL/GenBank/DDBJ databases">
        <authorList>
            <person name="Peiro R."/>
            <person name="Begona"/>
            <person name="Cbmso G."/>
            <person name="Lopez M."/>
            <person name="Gonzalez S."/>
        </authorList>
    </citation>
    <scope>NUCLEOTIDE SEQUENCE [LARGE SCALE GENOMIC DNA]</scope>
</reference>
<organism evidence="2 3">
    <name type="scientific">Ciceribacter selenitireducens ATCC BAA-1503</name>
    <dbReference type="NCBI Taxonomy" id="1336235"/>
    <lineage>
        <taxon>Bacteria</taxon>
        <taxon>Pseudomonadati</taxon>
        <taxon>Pseudomonadota</taxon>
        <taxon>Alphaproteobacteria</taxon>
        <taxon>Hyphomicrobiales</taxon>
        <taxon>Rhizobiaceae</taxon>
        <taxon>Ciceribacter</taxon>
    </lineage>
</organism>
<keyword evidence="1" id="KW-0732">Signal</keyword>
<evidence type="ECO:0000313" key="3">
    <source>
        <dbReference type="Proteomes" id="UP000254764"/>
    </source>
</evidence>
<accession>A0A376AJV3</accession>
<feature type="chain" id="PRO_5016722337" evidence="1">
    <location>
        <begin position="25"/>
        <end position="186"/>
    </location>
</feature>
<evidence type="ECO:0000256" key="1">
    <source>
        <dbReference type="SAM" id="SignalP"/>
    </source>
</evidence>
<dbReference type="RefSeq" id="WP_181904011.1">
    <property type="nucleotide sequence ID" value="NZ_UEYP01000006.1"/>
</dbReference>
<gene>
    <name evidence="2" type="ORF">RHIZ70_3809</name>
</gene>
<dbReference type="Proteomes" id="UP000254764">
    <property type="component" value="Unassembled WGS sequence"/>
</dbReference>
<proteinExistence type="predicted"/>
<evidence type="ECO:0000313" key="2">
    <source>
        <dbReference type="EMBL" id="SSC68101.1"/>
    </source>
</evidence>
<feature type="signal peptide" evidence="1">
    <location>
        <begin position="1"/>
        <end position="24"/>
    </location>
</feature>
<keyword evidence="3" id="KW-1185">Reference proteome</keyword>